<dbReference type="AlphaFoldDB" id="A0A0U5FIG4"/>
<comment type="caution">
    <text evidence="1">The sequence shown here is derived from an EMBL/GenBank/DDBJ whole genome shotgun (WGS) entry which is preliminary data.</text>
</comment>
<keyword evidence="2" id="KW-1185">Reference proteome</keyword>
<name>A0A0U5FIG4_XANCI</name>
<dbReference type="EMBL" id="CCXZ01000159">
    <property type="protein sequence ID" value="CEG17630.1"/>
    <property type="molecule type" value="Genomic_DNA"/>
</dbReference>
<sequence length="55" mass="6388">MRRAQHQGTAVYVLAARPRESLRNAFDGAPAQIGTVRYRCNGKRRARRRRQTLLH</sequence>
<accession>A0A0U5FIG4</accession>
<gene>
    <name evidence="1" type="ORF">XAC3562_630093</name>
</gene>
<evidence type="ECO:0000313" key="1">
    <source>
        <dbReference type="EMBL" id="CEG17630.1"/>
    </source>
</evidence>
<proteinExistence type="predicted"/>
<evidence type="ECO:0000313" key="2">
    <source>
        <dbReference type="Proteomes" id="UP000052230"/>
    </source>
</evidence>
<reference evidence="1 2" key="1">
    <citation type="submission" date="2014-09" db="EMBL/GenBank/DDBJ databases">
        <authorList>
            <person name="Regsiter A."/>
        </authorList>
    </citation>
    <scope>NUCLEOTIDE SEQUENCE [LARGE SCALE GENOMIC DNA]</scope>
</reference>
<dbReference type="Proteomes" id="UP000052230">
    <property type="component" value="Unassembled WGS sequence"/>
</dbReference>
<protein>
    <submittedName>
        <fullName evidence="1">Uncharacterized protein</fullName>
    </submittedName>
</protein>
<organism evidence="1 2">
    <name type="scientific">Xanthomonas citri pv. citri</name>
    <dbReference type="NCBI Taxonomy" id="611301"/>
    <lineage>
        <taxon>Bacteria</taxon>
        <taxon>Pseudomonadati</taxon>
        <taxon>Pseudomonadota</taxon>
        <taxon>Gammaproteobacteria</taxon>
        <taxon>Lysobacterales</taxon>
        <taxon>Lysobacteraceae</taxon>
        <taxon>Xanthomonas</taxon>
    </lineage>
</organism>